<accession>A0ABT3THY3</accession>
<proteinExistence type="predicted"/>
<dbReference type="EMBL" id="SHNN01000002">
    <property type="protein sequence ID" value="MCX2981029.1"/>
    <property type="molecule type" value="Genomic_DNA"/>
</dbReference>
<dbReference type="InterPro" id="IPR004017">
    <property type="entry name" value="Cys_rich_dom"/>
</dbReference>
<name>A0ABT3THY3_9GAMM</name>
<protein>
    <submittedName>
        <fullName evidence="2">(Fe-S)-binding protein</fullName>
    </submittedName>
</protein>
<keyword evidence="3" id="KW-1185">Reference proteome</keyword>
<gene>
    <name evidence="2" type="ORF">EYC98_09150</name>
</gene>
<feature type="domain" description="Cysteine-rich" evidence="1">
    <location>
        <begin position="142"/>
        <end position="225"/>
    </location>
</feature>
<reference evidence="2" key="1">
    <citation type="submission" date="2019-02" db="EMBL/GenBank/DDBJ databases">
        <authorList>
            <person name="Li S.-H."/>
        </authorList>
    </citation>
    <scope>NUCLEOTIDE SEQUENCE</scope>
    <source>
        <strain evidence="2">IMCC14734</strain>
    </source>
</reference>
<evidence type="ECO:0000259" key="1">
    <source>
        <dbReference type="Pfam" id="PF02754"/>
    </source>
</evidence>
<dbReference type="PANTHER" id="PTHR30296:SF0">
    <property type="entry name" value="LACTATE UTILIZATION PROTEIN A"/>
    <property type="match status" value="1"/>
</dbReference>
<comment type="caution">
    <text evidence="2">The sequence shown here is derived from an EMBL/GenBank/DDBJ whole genome shotgun (WGS) entry which is preliminary data.</text>
</comment>
<dbReference type="PANTHER" id="PTHR30296">
    <property type="entry name" value="UNCHARACTERIZED PROTEIN YKGE"/>
    <property type="match status" value="1"/>
</dbReference>
<feature type="domain" description="Cysteine-rich" evidence="1">
    <location>
        <begin position="9"/>
        <end position="90"/>
    </location>
</feature>
<dbReference type="Proteomes" id="UP001143362">
    <property type="component" value="Unassembled WGS sequence"/>
</dbReference>
<dbReference type="RefSeq" id="WP_279245043.1">
    <property type="nucleotide sequence ID" value="NZ_SHNN01000002.1"/>
</dbReference>
<evidence type="ECO:0000313" key="3">
    <source>
        <dbReference type="Proteomes" id="UP001143362"/>
    </source>
</evidence>
<evidence type="ECO:0000313" key="2">
    <source>
        <dbReference type="EMBL" id="MCX2981029.1"/>
    </source>
</evidence>
<dbReference type="Pfam" id="PF02754">
    <property type="entry name" value="CCG"/>
    <property type="match status" value="2"/>
</dbReference>
<sequence>MSESPTAKVGLFVTCLADLFRPSVAFASIKLLEDAGCEVEVPRQQTCCGQPGYNSGAYADTLPLARQVITAFADYDYLVAPSGSCVGMIRHHYPRLFEDAPEWQARAEELAQRSWEITSFLVDVLHYQPDAAHNALQDKTLTYHDSCAGLRELGIKQQPRQLLRDTCGATLVELEQPEVCCGFGGTFCAKMPHISEQMVNDKLDDALNSGADLLVGGDLGCLLNISGRASRRGQSLEVRHVTEVLADQLGDPAIGEPSS</sequence>
<organism evidence="2 3">
    <name type="scientific">Candidatus Litorirhabdus singularis</name>
    <dbReference type="NCBI Taxonomy" id="2518993"/>
    <lineage>
        <taxon>Bacteria</taxon>
        <taxon>Pseudomonadati</taxon>
        <taxon>Pseudomonadota</taxon>
        <taxon>Gammaproteobacteria</taxon>
        <taxon>Cellvibrionales</taxon>
        <taxon>Halieaceae</taxon>
        <taxon>Candidatus Litorirhabdus</taxon>
    </lineage>
</organism>